<feature type="domain" description="Protein kinase" evidence="5">
    <location>
        <begin position="1"/>
        <end position="261"/>
    </location>
</feature>
<dbReference type="Proteomes" id="UP000274922">
    <property type="component" value="Unassembled WGS sequence"/>
</dbReference>
<dbReference type="EMBL" id="ML014189">
    <property type="protein sequence ID" value="RKP01006.1"/>
    <property type="molecule type" value="Genomic_DNA"/>
</dbReference>
<protein>
    <recommendedName>
        <fullName evidence="5">Protein kinase domain-containing protein</fullName>
    </recommendedName>
</protein>
<evidence type="ECO:0000256" key="3">
    <source>
        <dbReference type="PROSITE-ProRule" id="PRU10141"/>
    </source>
</evidence>
<evidence type="ECO:0000313" key="6">
    <source>
        <dbReference type="EMBL" id="RKP01006.1"/>
    </source>
</evidence>
<dbReference type="STRING" id="1555241.A0A4P9X709"/>
<keyword evidence="7" id="KW-1185">Reference proteome</keyword>
<dbReference type="SUPFAM" id="SSF56112">
    <property type="entry name" value="Protein kinase-like (PK-like)"/>
    <property type="match status" value="1"/>
</dbReference>
<keyword evidence="4" id="KW-0723">Serine/threonine-protein kinase</keyword>
<dbReference type="GO" id="GO:0005524">
    <property type="term" value="F:ATP binding"/>
    <property type="evidence" value="ECO:0007669"/>
    <property type="project" value="UniProtKB-UniRule"/>
</dbReference>
<evidence type="ECO:0000256" key="2">
    <source>
        <dbReference type="ARBA" id="ARBA00022840"/>
    </source>
</evidence>
<gene>
    <name evidence="6" type="ORF">CXG81DRAFT_1369</name>
</gene>
<organism evidence="6 7">
    <name type="scientific">Caulochytrium protostelioides</name>
    <dbReference type="NCBI Taxonomy" id="1555241"/>
    <lineage>
        <taxon>Eukaryota</taxon>
        <taxon>Fungi</taxon>
        <taxon>Fungi incertae sedis</taxon>
        <taxon>Chytridiomycota</taxon>
        <taxon>Chytridiomycota incertae sedis</taxon>
        <taxon>Chytridiomycetes</taxon>
        <taxon>Caulochytriales</taxon>
        <taxon>Caulochytriaceae</taxon>
        <taxon>Caulochytrium</taxon>
    </lineage>
</organism>
<dbReference type="SMART" id="SM00220">
    <property type="entry name" value="S_TKc"/>
    <property type="match status" value="1"/>
</dbReference>
<dbReference type="Gene3D" id="1.10.510.10">
    <property type="entry name" value="Transferase(Phosphotransferase) domain 1"/>
    <property type="match status" value="1"/>
</dbReference>
<dbReference type="InterPro" id="IPR011009">
    <property type="entry name" value="Kinase-like_dom_sf"/>
</dbReference>
<evidence type="ECO:0000259" key="5">
    <source>
        <dbReference type="PROSITE" id="PS50011"/>
    </source>
</evidence>
<comment type="similarity">
    <text evidence="4">Belongs to the protein kinase superfamily.</text>
</comment>
<dbReference type="CDD" id="cd05117">
    <property type="entry name" value="STKc_CAMK"/>
    <property type="match status" value="1"/>
</dbReference>
<name>A0A4P9X709_9FUNG</name>
<dbReference type="PANTHER" id="PTHR24347">
    <property type="entry name" value="SERINE/THREONINE-PROTEIN KINASE"/>
    <property type="match status" value="1"/>
</dbReference>
<feature type="non-terminal residue" evidence="6">
    <location>
        <position position="265"/>
    </location>
</feature>
<sequence>ILGRGTFAVVRLGVDLMTCERLACKIMDEAHLRLPKGMGNTAGDMASGTDQEINILRTVNHPNIIRIRAIIHQKDLLIIIMTKIDGGELFDYIVQRGSLPEHEAKFFFYQLLRAIEYLHTRNISHRDLKPENLLLEKRTPLFVGDFGMAKILNGSLARMQTTCGTVSYLAPEVLDNAVAGYSKNVDLWAAGCILYTMLGGCLPFGNDDRESILRKRMASFTFEYRTFKDVSSEAKDLITALLQPDPDKRPNIEQTMCHPWIASQH</sequence>
<feature type="binding site" evidence="3">
    <location>
        <position position="25"/>
    </location>
    <ligand>
        <name>ATP</name>
        <dbReference type="ChEBI" id="CHEBI:30616"/>
    </ligand>
</feature>
<keyword evidence="2 3" id="KW-0067">ATP-binding</keyword>
<proteinExistence type="inferred from homology"/>
<keyword evidence="4" id="KW-0418">Kinase</keyword>
<evidence type="ECO:0000256" key="4">
    <source>
        <dbReference type="RuleBase" id="RU000304"/>
    </source>
</evidence>
<keyword evidence="1 3" id="KW-0547">Nucleotide-binding</keyword>
<dbReference type="AlphaFoldDB" id="A0A4P9X709"/>
<dbReference type="PROSITE" id="PS00107">
    <property type="entry name" value="PROTEIN_KINASE_ATP"/>
    <property type="match status" value="1"/>
</dbReference>
<evidence type="ECO:0000256" key="1">
    <source>
        <dbReference type="ARBA" id="ARBA00022741"/>
    </source>
</evidence>
<feature type="non-terminal residue" evidence="6">
    <location>
        <position position="1"/>
    </location>
</feature>
<dbReference type="PROSITE" id="PS00108">
    <property type="entry name" value="PROTEIN_KINASE_ST"/>
    <property type="match status" value="1"/>
</dbReference>
<dbReference type="PROSITE" id="PS50011">
    <property type="entry name" value="PROTEIN_KINASE_DOM"/>
    <property type="match status" value="1"/>
</dbReference>
<dbReference type="Pfam" id="PF00069">
    <property type="entry name" value="Pkinase"/>
    <property type="match status" value="1"/>
</dbReference>
<dbReference type="OrthoDB" id="40902at2759"/>
<dbReference type="InterPro" id="IPR000719">
    <property type="entry name" value="Prot_kinase_dom"/>
</dbReference>
<dbReference type="GO" id="GO:0004674">
    <property type="term" value="F:protein serine/threonine kinase activity"/>
    <property type="evidence" value="ECO:0007669"/>
    <property type="project" value="UniProtKB-KW"/>
</dbReference>
<dbReference type="InterPro" id="IPR008271">
    <property type="entry name" value="Ser/Thr_kinase_AS"/>
</dbReference>
<reference evidence="7" key="1">
    <citation type="journal article" date="2018" name="Nat. Microbiol.">
        <title>Leveraging single-cell genomics to expand the fungal tree of life.</title>
        <authorList>
            <person name="Ahrendt S.R."/>
            <person name="Quandt C.A."/>
            <person name="Ciobanu D."/>
            <person name="Clum A."/>
            <person name="Salamov A."/>
            <person name="Andreopoulos B."/>
            <person name="Cheng J.F."/>
            <person name="Woyke T."/>
            <person name="Pelin A."/>
            <person name="Henrissat B."/>
            <person name="Reynolds N.K."/>
            <person name="Benny G.L."/>
            <person name="Smith M.E."/>
            <person name="James T.Y."/>
            <person name="Grigoriev I.V."/>
        </authorList>
    </citation>
    <scope>NUCLEOTIDE SEQUENCE [LARGE SCALE GENOMIC DNA]</scope>
    <source>
        <strain evidence="7">ATCC 52028</strain>
    </source>
</reference>
<accession>A0A4P9X709</accession>
<dbReference type="FunFam" id="1.10.510.10:FF:000571">
    <property type="entry name" value="Maternal embryonic leucine zipper kinase"/>
    <property type="match status" value="1"/>
</dbReference>
<keyword evidence="4" id="KW-0808">Transferase</keyword>
<dbReference type="InterPro" id="IPR017441">
    <property type="entry name" value="Protein_kinase_ATP_BS"/>
</dbReference>
<evidence type="ECO:0000313" key="7">
    <source>
        <dbReference type="Proteomes" id="UP000274922"/>
    </source>
</evidence>